<name>A0A8J7M155_9BACT</name>
<dbReference type="EMBL" id="JAEMHM010000016">
    <property type="protein sequence ID" value="MBJ6726717.1"/>
    <property type="molecule type" value="Genomic_DNA"/>
</dbReference>
<evidence type="ECO:0000313" key="2">
    <source>
        <dbReference type="Proteomes" id="UP000636888"/>
    </source>
</evidence>
<organism evidence="1 2">
    <name type="scientific">Geomesophilobacter sediminis</name>
    <dbReference type="NCBI Taxonomy" id="2798584"/>
    <lineage>
        <taxon>Bacteria</taxon>
        <taxon>Pseudomonadati</taxon>
        <taxon>Thermodesulfobacteriota</taxon>
        <taxon>Desulfuromonadia</taxon>
        <taxon>Geobacterales</taxon>
        <taxon>Geobacteraceae</taxon>
        <taxon>Geomesophilobacter</taxon>
    </lineage>
</organism>
<keyword evidence="2" id="KW-1185">Reference proteome</keyword>
<comment type="caution">
    <text evidence="1">The sequence shown here is derived from an EMBL/GenBank/DDBJ whole genome shotgun (WGS) entry which is preliminary data.</text>
</comment>
<dbReference type="Proteomes" id="UP000636888">
    <property type="component" value="Unassembled WGS sequence"/>
</dbReference>
<dbReference type="AlphaFoldDB" id="A0A8J7M155"/>
<evidence type="ECO:0000313" key="1">
    <source>
        <dbReference type="EMBL" id="MBJ6726717.1"/>
    </source>
</evidence>
<proteinExistence type="predicted"/>
<gene>
    <name evidence="1" type="ORF">JFN93_18550</name>
</gene>
<accession>A0A8J7M155</accession>
<dbReference type="RefSeq" id="WP_199385626.1">
    <property type="nucleotide sequence ID" value="NZ_JAEMHM010000016.1"/>
</dbReference>
<reference evidence="1" key="1">
    <citation type="submission" date="2020-12" db="EMBL/GenBank/DDBJ databases">
        <title>Geomonas sp. Red875, isolated from river sediment.</title>
        <authorList>
            <person name="Xu Z."/>
            <person name="Zhang Z."/>
            <person name="Masuda Y."/>
            <person name="Itoh H."/>
            <person name="Senoo K."/>
        </authorList>
    </citation>
    <scope>NUCLEOTIDE SEQUENCE</scope>
    <source>
        <strain evidence="1">Red875</strain>
    </source>
</reference>
<protein>
    <submittedName>
        <fullName evidence="1">Uncharacterized protein</fullName>
    </submittedName>
</protein>
<sequence>MLYFIKDGTIHQYPPVWRCSETYENQVLRDTIPSDVEECPYCLGIWPADRD</sequence>